<keyword evidence="11" id="KW-0028">Amino-acid biosynthesis</keyword>
<dbReference type="Pfam" id="PF24621">
    <property type="entry name" value="DHQS_C"/>
    <property type="match status" value="1"/>
</dbReference>
<evidence type="ECO:0000256" key="2">
    <source>
        <dbReference type="ARBA" id="ARBA00001911"/>
    </source>
</evidence>
<dbReference type="Pfam" id="PF01761">
    <property type="entry name" value="DHQ_synthase"/>
    <property type="match status" value="1"/>
</dbReference>
<keyword evidence="18" id="KW-0170">Cobalt</keyword>
<evidence type="ECO:0000256" key="3">
    <source>
        <dbReference type="ARBA" id="ARBA00001941"/>
    </source>
</evidence>
<dbReference type="SUPFAM" id="SSF56796">
    <property type="entry name" value="Dehydroquinate synthase-like"/>
    <property type="match status" value="1"/>
</dbReference>
<dbReference type="GO" id="GO:0008652">
    <property type="term" value="P:amino acid biosynthetic process"/>
    <property type="evidence" value="ECO:0007669"/>
    <property type="project" value="UniProtKB-KW"/>
</dbReference>
<dbReference type="Proteomes" id="UP000712007">
    <property type="component" value="Unassembled WGS sequence"/>
</dbReference>
<evidence type="ECO:0000256" key="6">
    <source>
        <dbReference type="ARBA" id="ARBA00004661"/>
    </source>
</evidence>
<evidence type="ECO:0000259" key="21">
    <source>
        <dbReference type="Pfam" id="PF24621"/>
    </source>
</evidence>
<dbReference type="GO" id="GO:0005737">
    <property type="term" value="C:cytoplasm"/>
    <property type="evidence" value="ECO:0007669"/>
    <property type="project" value="UniProtKB-SubCell"/>
</dbReference>
<organism evidence="22 23">
    <name type="scientific">Candidatus Aphodosoma intestinipullorum</name>
    <dbReference type="NCBI Taxonomy" id="2840674"/>
    <lineage>
        <taxon>Bacteria</taxon>
        <taxon>Pseudomonadati</taxon>
        <taxon>Bacteroidota</taxon>
        <taxon>Bacteroidia</taxon>
        <taxon>Bacteroidales</taxon>
        <taxon>Candidatus Aphodosoma</taxon>
    </lineage>
</organism>
<comment type="subcellular location">
    <subcellularLocation>
        <location evidence="5">Cytoplasm</location>
    </subcellularLocation>
</comment>
<proteinExistence type="inferred from homology"/>
<evidence type="ECO:0000256" key="18">
    <source>
        <dbReference type="ARBA" id="ARBA00023285"/>
    </source>
</evidence>
<accession>A0A940IEW4</accession>
<comment type="pathway">
    <text evidence="6">Metabolic intermediate biosynthesis; chorismate biosynthesis; chorismate from D-erythrose 4-phosphate and phosphoenolpyruvate: step 2/7.</text>
</comment>
<evidence type="ECO:0000256" key="9">
    <source>
        <dbReference type="ARBA" id="ARBA00017684"/>
    </source>
</evidence>
<dbReference type="InterPro" id="IPR030963">
    <property type="entry name" value="DHQ_synth_fam"/>
</dbReference>
<evidence type="ECO:0000256" key="11">
    <source>
        <dbReference type="ARBA" id="ARBA00022605"/>
    </source>
</evidence>
<keyword evidence="15" id="KW-0520">NAD</keyword>
<reference evidence="22" key="1">
    <citation type="submission" date="2020-10" db="EMBL/GenBank/DDBJ databases">
        <authorList>
            <person name="Gilroy R."/>
        </authorList>
    </citation>
    <scope>NUCLEOTIDE SEQUENCE</scope>
    <source>
        <strain evidence="22">3924</strain>
    </source>
</reference>
<keyword evidence="10" id="KW-0963">Cytoplasm</keyword>
<dbReference type="GO" id="GO:0046872">
    <property type="term" value="F:metal ion binding"/>
    <property type="evidence" value="ECO:0007669"/>
    <property type="project" value="UniProtKB-KW"/>
</dbReference>
<evidence type="ECO:0000313" key="22">
    <source>
        <dbReference type="EMBL" id="MBO8439937.1"/>
    </source>
</evidence>
<dbReference type="CDD" id="cd08195">
    <property type="entry name" value="DHQS"/>
    <property type="match status" value="1"/>
</dbReference>
<keyword evidence="14" id="KW-0862">Zinc</keyword>
<keyword evidence="12" id="KW-0479">Metal-binding</keyword>
<dbReference type="InterPro" id="IPR050071">
    <property type="entry name" value="Dehydroquinate_synthase"/>
</dbReference>
<keyword evidence="16" id="KW-0057">Aromatic amino acid biosynthesis</keyword>
<evidence type="ECO:0000313" key="23">
    <source>
        <dbReference type="Proteomes" id="UP000712007"/>
    </source>
</evidence>
<dbReference type="GO" id="GO:0009073">
    <property type="term" value="P:aromatic amino acid family biosynthetic process"/>
    <property type="evidence" value="ECO:0007669"/>
    <property type="project" value="UniProtKB-KW"/>
</dbReference>
<dbReference type="GO" id="GO:0003856">
    <property type="term" value="F:3-dehydroquinate synthase activity"/>
    <property type="evidence" value="ECO:0007669"/>
    <property type="project" value="UniProtKB-UniRule"/>
</dbReference>
<dbReference type="AlphaFoldDB" id="A0A940IEW4"/>
<dbReference type="GO" id="GO:0009423">
    <property type="term" value="P:chorismate biosynthetic process"/>
    <property type="evidence" value="ECO:0007669"/>
    <property type="project" value="UniProtKB-UniRule"/>
</dbReference>
<evidence type="ECO:0000256" key="5">
    <source>
        <dbReference type="ARBA" id="ARBA00004496"/>
    </source>
</evidence>
<name>A0A940IEW4_9BACT</name>
<dbReference type="PIRSF" id="PIRSF001455">
    <property type="entry name" value="DHQ_synth"/>
    <property type="match status" value="1"/>
</dbReference>
<gene>
    <name evidence="22" type="primary">aroB</name>
    <name evidence="22" type="ORF">IAC51_04725</name>
</gene>
<evidence type="ECO:0000259" key="20">
    <source>
        <dbReference type="Pfam" id="PF01761"/>
    </source>
</evidence>
<comment type="cofactor">
    <cofactor evidence="2">
        <name>NAD(+)</name>
        <dbReference type="ChEBI" id="CHEBI:57540"/>
    </cofactor>
</comment>
<evidence type="ECO:0000256" key="17">
    <source>
        <dbReference type="ARBA" id="ARBA00023239"/>
    </source>
</evidence>
<dbReference type="InterPro" id="IPR016037">
    <property type="entry name" value="DHQ_synth_AroB"/>
</dbReference>
<dbReference type="InterPro" id="IPR056179">
    <property type="entry name" value="DHQS_C"/>
</dbReference>
<keyword evidence="17 22" id="KW-0456">Lyase</keyword>
<dbReference type="PANTHER" id="PTHR43622:SF7">
    <property type="entry name" value="3-DEHYDROQUINATE SYNTHASE, CHLOROPLASTIC"/>
    <property type="match status" value="1"/>
</dbReference>
<dbReference type="EMBL" id="JADIMV010000078">
    <property type="protein sequence ID" value="MBO8439937.1"/>
    <property type="molecule type" value="Genomic_DNA"/>
</dbReference>
<keyword evidence="13" id="KW-0547">Nucleotide-binding</keyword>
<evidence type="ECO:0000256" key="16">
    <source>
        <dbReference type="ARBA" id="ARBA00023141"/>
    </source>
</evidence>
<evidence type="ECO:0000256" key="4">
    <source>
        <dbReference type="ARBA" id="ARBA00003485"/>
    </source>
</evidence>
<reference evidence="22" key="2">
    <citation type="journal article" date="2021" name="PeerJ">
        <title>Extensive microbial diversity within the chicken gut microbiome revealed by metagenomics and culture.</title>
        <authorList>
            <person name="Gilroy R."/>
            <person name="Ravi A."/>
            <person name="Getino M."/>
            <person name="Pursley I."/>
            <person name="Horton D.L."/>
            <person name="Alikhan N.F."/>
            <person name="Baker D."/>
            <person name="Gharbi K."/>
            <person name="Hall N."/>
            <person name="Watson M."/>
            <person name="Adriaenssens E.M."/>
            <person name="Foster-Nyarko E."/>
            <person name="Jarju S."/>
            <person name="Secka A."/>
            <person name="Antonio M."/>
            <person name="Oren A."/>
            <person name="Chaudhuri R.R."/>
            <person name="La Ragione R."/>
            <person name="Hildebrand F."/>
            <person name="Pallen M.J."/>
        </authorList>
    </citation>
    <scope>NUCLEOTIDE SEQUENCE</scope>
    <source>
        <strain evidence="22">3924</strain>
    </source>
</reference>
<evidence type="ECO:0000256" key="7">
    <source>
        <dbReference type="ARBA" id="ARBA00005412"/>
    </source>
</evidence>
<evidence type="ECO:0000256" key="13">
    <source>
        <dbReference type="ARBA" id="ARBA00022741"/>
    </source>
</evidence>
<dbReference type="Gene3D" id="3.40.50.1970">
    <property type="match status" value="1"/>
</dbReference>
<dbReference type="InterPro" id="IPR030960">
    <property type="entry name" value="DHQS/DOIS_N"/>
</dbReference>
<dbReference type="PANTHER" id="PTHR43622">
    <property type="entry name" value="3-DEHYDROQUINATE SYNTHASE"/>
    <property type="match status" value="1"/>
</dbReference>
<sequence>MNESKITDSEGLITAITAERERLKADRLFLLTDEHTRELCLSRLDCKRLEPYCLIEVHSGDQNKTLHSLTAIWDTLIDEGATRNSLMVNVGGGMISDIGGFAAATFKRGMHFINVPTTLLAAVDASIGGKTSINYQGLKNEIGTFSKPDAVIVNTDFFSTLDHKNRLSGFAEMVKHALISDKYLFAQMMSYDLETFDVTRLKSLIEQNINVKYNFVDLDPYDLGSRKALNLGHTIGHALEAYSYRSQGENLLHGYAVMWGLVAELYLSCKKQHLDKDVLLQMLTFAKENYGAFPFSCKEYEEIYRIMIHDKKNDAGKIYFTLLAGIGDVRINQNITKEEIFEALDFVRES</sequence>
<comment type="catalytic activity">
    <reaction evidence="1">
        <text>7-phospho-2-dehydro-3-deoxy-D-arabino-heptonate = 3-dehydroquinate + phosphate</text>
        <dbReference type="Rhea" id="RHEA:21968"/>
        <dbReference type="ChEBI" id="CHEBI:32364"/>
        <dbReference type="ChEBI" id="CHEBI:43474"/>
        <dbReference type="ChEBI" id="CHEBI:58394"/>
        <dbReference type="EC" id="4.2.3.4"/>
    </reaction>
</comment>
<dbReference type="NCBIfam" id="TIGR01357">
    <property type="entry name" value="aroB"/>
    <property type="match status" value="1"/>
</dbReference>
<comment type="function">
    <text evidence="4">Catalyzes the conversion of 3-deoxy-D-arabino-heptulosonate 7-phosphate (DAHP) to dehydroquinate (DHQ).</text>
</comment>
<comment type="caution">
    <text evidence="22">The sequence shown here is derived from an EMBL/GenBank/DDBJ whole genome shotgun (WGS) entry which is preliminary data.</text>
</comment>
<feature type="domain" description="3-dehydroquinate synthase C-terminal" evidence="21">
    <location>
        <begin position="169"/>
        <end position="313"/>
    </location>
</feature>
<protein>
    <recommendedName>
        <fullName evidence="9 19">3-dehydroquinate synthase</fullName>
        <ecNumber evidence="8 19">4.2.3.4</ecNumber>
    </recommendedName>
</protein>
<comment type="cofactor">
    <cofactor evidence="3">
        <name>Co(2+)</name>
        <dbReference type="ChEBI" id="CHEBI:48828"/>
    </cofactor>
</comment>
<evidence type="ECO:0000256" key="19">
    <source>
        <dbReference type="NCBIfam" id="TIGR01357"/>
    </source>
</evidence>
<evidence type="ECO:0000256" key="15">
    <source>
        <dbReference type="ARBA" id="ARBA00023027"/>
    </source>
</evidence>
<evidence type="ECO:0000256" key="14">
    <source>
        <dbReference type="ARBA" id="ARBA00022833"/>
    </source>
</evidence>
<feature type="domain" description="3-dehydroquinate synthase N-terminal" evidence="20">
    <location>
        <begin position="55"/>
        <end position="165"/>
    </location>
</feature>
<comment type="similarity">
    <text evidence="7">Belongs to the sugar phosphate cyclases superfamily. Dehydroquinate synthase family.</text>
</comment>
<dbReference type="EC" id="4.2.3.4" evidence="8 19"/>
<evidence type="ECO:0000256" key="8">
    <source>
        <dbReference type="ARBA" id="ARBA00013031"/>
    </source>
</evidence>
<evidence type="ECO:0000256" key="12">
    <source>
        <dbReference type="ARBA" id="ARBA00022723"/>
    </source>
</evidence>
<dbReference type="Gene3D" id="1.20.1090.10">
    <property type="entry name" value="Dehydroquinate synthase-like - alpha domain"/>
    <property type="match status" value="1"/>
</dbReference>
<evidence type="ECO:0000256" key="10">
    <source>
        <dbReference type="ARBA" id="ARBA00022490"/>
    </source>
</evidence>
<dbReference type="GO" id="GO:0000166">
    <property type="term" value="F:nucleotide binding"/>
    <property type="evidence" value="ECO:0007669"/>
    <property type="project" value="UniProtKB-KW"/>
</dbReference>
<evidence type="ECO:0000256" key="1">
    <source>
        <dbReference type="ARBA" id="ARBA00001393"/>
    </source>
</evidence>